<name>A0A1Q5PR44_9ACTO</name>
<dbReference type="PRINTS" id="PR00037">
    <property type="entry name" value="HTHLACR"/>
</dbReference>
<evidence type="ECO:0000256" key="2">
    <source>
        <dbReference type="ARBA" id="ARBA00023125"/>
    </source>
</evidence>
<dbReference type="PROSITE" id="PS51000">
    <property type="entry name" value="HTH_DEOR_2"/>
    <property type="match status" value="1"/>
</dbReference>
<dbReference type="Pfam" id="PF00455">
    <property type="entry name" value="DeoRC"/>
    <property type="match status" value="1"/>
</dbReference>
<dbReference type="SUPFAM" id="SSF100950">
    <property type="entry name" value="NagB/RpiA/CoA transferase-like"/>
    <property type="match status" value="1"/>
</dbReference>
<dbReference type="PANTHER" id="PTHR30363">
    <property type="entry name" value="HTH-TYPE TRANSCRIPTIONAL REGULATOR SRLR-RELATED"/>
    <property type="match status" value="1"/>
</dbReference>
<dbReference type="InterPro" id="IPR050313">
    <property type="entry name" value="Carb_Metab_HTH_regulators"/>
</dbReference>
<dbReference type="InterPro" id="IPR018356">
    <property type="entry name" value="Tscrpt_reg_HTH_DeoR_CS"/>
</dbReference>
<dbReference type="PANTHER" id="PTHR30363:SF44">
    <property type="entry name" value="AGA OPERON TRANSCRIPTIONAL REPRESSOR-RELATED"/>
    <property type="match status" value="1"/>
</dbReference>
<dbReference type="InterPro" id="IPR036390">
    <property type="entry name" value="WH_DNA-bd_sf"/>
</dbReference>
<sequence>MNRSERLGHLINMVVEQGAVTIDEIVDQLEVSGATARRDLDMLAKQQLLIRTRGGARANSATGDLPLRYRTSRQSGEKIRLAKAAVDLIKPGSTISLNGGTTMTELAFELGIRSDQDERFQHDPVTVVTNAINIANDLTVRDNIRVVCTGGVARTRSYELVGTLASLILPRINIDLAFFGFDGLSARDGFFTHNAEEAAINQSMIVRAKQVVAVGDHTKLAQTAFAKICDFSKVDHLLIGAGAAPEIYETLQRNGMATTVILDNKE</sequence>
<dbReference type="OrthoDB" id="7688673at2"/>
<dbReference type="InterPro" id="IPR037171">
    <property type="entry name" value="NagB/RpiA_transferase-like"/>
</dbReference>
<dbReference type="GO" id="GO:0003700">
    <property type="term" value="F:DNA-binding transcription factor activity"/>
    <property type="evidence" value="ECO:0007669"/>
    <property type="project" value="InterPro"/>
</dbReference>
<comment type="caution">
    <text evidence="5">The sequence shown here is derived from an EMBL/GenBank/DDBJ whole genome shotgun (WGS) entry which is preliminary data.</text>
</comment>
<gene>
    <name evidence="5" type="ORF">BM477_03070</name>
</gene>
<dbReference type="SMART" id="SM01134">
    <property type="entry name" value="DeoRC"/>
    <property type="match status" value="1"/>
</dbReference>
<dbReference type="Gene3D" id="3.40.50.1360">
    <property type="match status" value="1"/>
</dbReference>
<proteinExistence type="predicted"/>
<evidence type="ECO:0000313" key="6">
    <source>
        <dbReference type="Proteomes" id="UP000186465"/>
    </source>
</evidence>
<dbReference type="SMART" id="SM00420">
    <property type="entry name" value="HTH_DEOR"/>
    <property type="match status" value="1"/>
</dbReference>
<accession>A0A1Q5PR44</accession>
<dbReference type="RefSeq" id="WP_075361229.1">
    <property type="nucleotide sequence ID" value="NZ_MPDM01000003.1"/>
</dbReference>
<keyword evidence="3" id="KW-0804">Transcription</keyword>
<organism evidence="5 6">
    <name type="scientific">Boudabousia marimammalium</name>
    <dbReference type="NCBI Taxonomy" id="156892"/>
    <lineage>
        <taxon>Bacteria</taxon>
        <taxon>Bacillati</taxon>
        <taxon>Actinomycetota</taxon>
        <taxon>Actinomycetes</taxon>
        <taxon>Actinomycetales</taxon>
        <taxon>Actinomycetaceae</taxon>
        <taxon>Boudabousia</taxon>
    </lineage>
</organism>
<dbReference type="STRING" id="156892.BM477_03070"/>
<dbReference type="AlphaFoldDB" id="A0A1Q5PR44"/>
<dbReference type="InterPro" id="IPR001034">
    <property type="entry name" value="DeoR_HTH"/>
</dbReference>
<keyword evidence="6" id="KW-1185">Reference proteome</keyword>
<evidence type="ECO:0000256" key="1">
    <source>
        <dbReference type="ARBA" id="ARBA00023015"/>
    </source>
</evidence>
<dbReference type="Pfam" id="PF08220">
    <property type="entry name" value="HTH_DeoR"/>
    <property type="match status" value="1"/>
</dbReference>
<protein>
    <submittedName>
        <fullName evidence="5">Alkaline phosphatase</fullName>
    </submittedName>
</protein>
<reference evidence="6" key="1">
    <citation type="submission" date="2016-11" db="EMBL/GenBank/DDBJ databases">
        <title>Actinomyces gypaetusis sp. nov. isolated from Gypaetus barbatus in Qinghai Tibet Plateau China.</title>
        <authorList>
            <person name="Meng X."/>
        </authorList>
    </citation>
    <scope>NUCLEOTIDE SEQUENCE [LARGE SCALE GENOMIC DNA]</scope>
    <source>
        <strain evidence="6">DSM 15383</strain>
    </source>
</reference>
<dbReference type="EMBL" id="MPDM01000003">
    <property type="protein sequence ID" value="OKL49905.1"/>
    <property type="molecule type" value="Genomic_DNA"/>
</dbReference>
<dbReference type="PROSITE" id="PS00894">
    <property type="entry name" value="HTH_DEOR_1"/>
    <property type="match status" value="1"/>
</dbReference>
<dbReference type="InterPro" id="IPR014036">
    <property type="entry name" value="DeoR-like_C"/>
</dbReference>
<evidence type="ECO:0000256" key="3">
    <source>
        <dbReference type="ARBA" id="ARBA00023163"/>
    </source>
</evidence>
<evidence type="ECO:0000313" key="5">
    <source>
        <dbReference type="EMBL" id="OKL49905.1"/>
    </source>
</evidence>
<keyword evidence="2" id="KW-0238">DNA-binding</keyword>
<evidence type="ECO:0000259" key="4">
    <source>
        <dbReference type="PROSITE" id="PS51000"/>
    </source>
</evidence>
<keyword evidence="1" id="KW-0805">Transcription regulation</keyword>
<dbReference type="SUPFAM" id="SSF46785">
    <property type="entry name" value="Winged helix' DNA-binding domain"/>
    <property type="match status" value="1"/>
</dbReference>
<dbReference type="Proteomes" id="UP000186465">
    <property type="component" value="Unassembled WGS sequence"/>
</dbReference>
<dbReference type="GO" id="GO:0003677">
    <property type="term" value="F:DNA binding"/>
    <property type="evidence" value="ECO:0007669"/>
    <property type="project" value="UniProtKB-KW"/>
</dbReference>
<feature type="domain" description="HTH deoR-type" evidence="4">
    <location>
        <begin position="3"/>
        <end position="58"/>
    </location>
</feature>